<keyword evidence="3" id="KW-1003">Cell membrane</keyword>
<feature type="transmembrane region" description="Helical" evidence="8">
    <location>
        <begin position="151"/>
        <end position="179"/>
    </location>
</feature>
<dbReference type="SUPFAM" id="SSF103473">
    <property type="entry name" value="MFS general substrate transporter"/>
    <property type="match status" value="1"/>
</dbReference>
<evidence type="ECO:0000256" key="8">
    <source>
        <dbReference type="SAM" id="Phobius"/>
    </source>
</evidence>
<dbReference type="STRING" id="1848.SAMN05443637_117106"/>
<evidence type="ECO:0000256" key="1">
    <source>
        <dbReference type="ARBA" id="ARBA00004651"/>
    </source>
</evidence>
<feature type="transmembrane region" description="Helical" evidence="8">
    <location>
        <begin position="278"/>
        <end position="296"/>
    </location>
</feature>
<feature type="transmembrane region" description="Helical" evidence="8">
    <location>
        <begin position="21"/>
        <end position="41"/>
    </location>
</feature>
<dbReference type="InterPro" id="IPR011701">
    <property type="entry name" value="MFS"/>
</dbReference>
<feature type="transmembrane region" description="Helical" evidence="8">
    <location>
        <begin position="86"/>
        <end position="105"/>
    </location>
</feature>
<dbReference type="PANTHER" id="PTHR43528:SF1">
    <property type="entry name" value="ALPHA-KETOGLUTARATE PERMEASE"/>
    <property type="match status" value="1"/>
</dbReference>
<comment type="subcellular location">
    <subcellularLocation>
        <location evidence="1">Cell membrane</location>
        <topology evidence="1">Multi-pass membrane protein</topology>
    </subcellularLocation>
</comment>
<evidence type="ECO:0000256" key="6">
    <source>
        <dbReference type="ARBA" id="ARBA00022989"/>
    </source>
</evidence>
<dbReference type="GO" id="GO:0015293">
    <property type="term" value="F:symporter activity"/>
    <property type="evidence" value="ECO:0007669"/>
    <property type="project" value="UniProtKB-KW"/>
</dbReference>
<dbReference type="InterPro" id="IPR036259">
    <property type="entry name" value="MFS_trans_sf"/>
</dbReference>
<name>A0A1M6XNA4_PSETH</name>
<dbReference type="AlphaFoldDB" id="A0A1M6XNA4"/>
<dbReference type="Gene3D" id="1.20.1250.20">
    <property type="entry name" value="MFS general substrate transporter like domains"/>
    <property type="match status" value="2"/>
</dbReference>
<reference evidence="10 11" key="1">
    <citation type="submission" date="2016-11" db="EMBL/GenBank/DDBJ databases">
        <authorList>
            <person name="Jaros S."/>
            <person name="Januszkiewicz K."/>
            <person name="Wedrychowicz H."/>
        </authorList>
    </citation>
    <scope>NUCLEOTIDE SEQUENCE [LARGE SCALE GENOMIC DNA]</scope>
    <source>
        <strain evidence="10 11">DSM 43832</strain>
    </source>
</reference>
<protein>
    <submittedName>
        <fullName evidence="10">MFS transporter, MHS family, alpha-ketoglutarate permease</fullName>
    </submittedName>
</protein>
<keyword evidence="6 8" id="KW-1133">Transmembrane helix</keyword>
<organism evidence="10 11">
    <name type="scientific">Pseudonocardia thermophila</name>
    <dbReference type="NCBI Taxonomy" id="1848"/>
    <lineage>
        <taxon>Bacteria</taxon>
        <taxon>Bacillati</taxon>
        <taxon>Actinomycetota</taxon>
        <taxon>Actinomycetes</taxon>
        <taxon>Pseudonocardiales</taxon>
        <taxon>Pseudonocardiaceae</taxon>
        <taxon>Pseudonocardia</taxon>
    </lineage>
</organism>
<dbReference type="InterPro" id="IPR020846">
    <property type="entry name" value="MFS_dom"/>
</dbReference>
<gene>
    <name evidence="10" type="ORF">SAMN05443637_117106</name>
</gene>
<evidence type="ECO:0000256" key="4">
    <source>
        <dbReference type="ARBA" id="ARBA00022692"/>
    </source>
</evidence>
<dbReference type="InterPro" id="IPR051084">
    <property type="entry name" value="H+-coupled_symporters"/>
</dbReference>
<dbReference type="GO" id="GO:0005886">
    <property type="term" value="C:plasma membrane"/>
    <property type="evidence" value="ECO:0007669"/>
    <property type="project" value="UniProtKB-SubCell"/>
</dbReference>
<evidence type="ECO:0000256" key="7">
    <source>
        <dbReference type="ARBA" id="ARBA00023136"/>
    </source>
</evidence>
<dbReference type="RefSeq" id="WP_073458911.1">
    <property type="nucleotide sequence ID" value="NZ_FRAP01000017.1"/>
</dbReference>
<proteinExistence type="predicted"/>
<evidence type="ECO:0000313" key="11">
    <source>
        <dbReference type="Proteomes" id="UP000184363"/>
    </source>
</evidence>
<evidence type="ECO:0000256" key="2">
    <source>
        <dbReference type="ARBA" id="ARBA00022448"/>
    </source>
</evidence>
<keyword evidence="4 8" id="KW-0812">Transmembrane</keyword>
<feature type="transmembrane region" description="Helical" evidence="8">
    <location>
        <begin position="334"/>
        <end position="356"/>
    </location>
</feature>
<dbReference type="EMBL" id="FRAP01000017">
    <property type="protein sequence ID" value="SHL07490.1"/>
    <property type="molecule type" value="Genomic_DNA"/>
</dbReference>
<feature type="transmembrane region" description="Helical" evidence="8">
    <location>
        <begin position="395"/>
        <end position="414"/>
    </location>
</feature>
<accession>A0A1M6XNA4</accession>
<feature type="transmembrane region" description="Helical" evidence="8">
    <location>
        <begin position="363"/>
        <end position="383"/>
    </location>
</feature>
<evidence type="ECO:0000259" key="9">
    <source>
        <dbReference type="PROSITE" id="PS50850"/>
    </source>
</evidence>
<feature type="transmembrane region" description="Helical" evidence="8">
    <location>
        <begin position="308"/>
        <end position="328"/>
    </location>
</feature>
<evidence type="ECO:0000256" key="3">
    <source>
        <dbReference type="ARBA" id="ARBA00022475"/>
    </source>
</evidence>
<feature type="transmembrane region" description="Helical" evidence="8">
    <location>
        <begin position="238"/>
        <end position="258"/>
    </location>
</feature>
<keyword evidence="11" id="KW-1185">Reference proteome</keyword>
<dbReference type="Proteomes" id="UP000184363">
    <property type="component" value="Unassembled WGS sequence"/>
</dbReference>
<keyword evidence="7 8" id="KW-0472">Membrane</keyword>
<dbReference type="PANTHER" id="PTHR43528">
    <property type="entry name" value="ALPHA-KETOGLUTARATE PERMEASE"/>
    <property type="match status" value="1"/>
</dbReference>
<feature type="transmembrane region" description="Helical" evidence="8">
    <location>
        <begin position="111"/>
        <end position="130"/>
    </location>
</feature>
<feature type="transmembrane region" description="Helical" evidence="8">
    <location>
        <begin position="191"/>
        <end position="210"/>
    </location>
</feature>
<sequence length="442" mass="45567">MGDLRSIRGPARHRELAAASVGNVVELFDWLLFASLAPYFAGALFPGEDPVAGLIYAYAVFAVGFVFRPLGAAVMGRVVDRRGRRFALLLSIAVTSLAALVIAVTPDYATIGIAAPIVVVLARLAQGLTISGEQSAAGTYLLEMAPPRHRFLFGAVSMAAVSVGQLLTLACVAALLVVYGPDGVAEGGWRLGFVACAVLGLVALMIRRLAPESEVFTERVATQRPPQLPILRRHKRQLLAVFLTIAPTSMGLYFVTAYLPVFFDQAGIADKASISGQLPLLTLYLIAVITLTGPVADRFGGLRVARIGNALLAVVTVPVIVAVTSGALPVVAGLLVYLTGLGIITAPVAVIGVSLFPAVVRGVGAGIPTAVSVVLFGGTFPLVAQSLTAAGNADLVPWLVGLGALLGFCGTVLARTSDIERSLAADGLPADRVVTGSDGGAV</sequence>
<feature type="domain" description="Major facilitator superfamily (MFS) profile" evidence="9">
    <location>
        <begin position="15"/>
        <end position="419"/>
    </location>
</feature>
<keyword evidence="2" id="KW-0813">Transport</keyword>
<dbReference type="PROSITE" id="PS50850">
    <property type="entry name" value="MFS"/>
    <property type="match status" value="1"/>
</dbReference>
<evidence type="ECO:0000313" key="10">
    <source>
        <dbReference type="EMBL" id="SHL07490.1"/>
    </source>
</evidence>
<evidence type="ECO:0000256" key="5">
    <source>
        <dbReference type="ARBA" id="ARBA00022847"/>
    </source>
</evidence>
<keyword evidence="5" id="KW-0769">Symport</keyword>
<dbReference type="OrthoDB" id="8953821at2"/>
<feature type="transmembrane region" description="Helical" evidence="8">
    <location>
        <begin position="53"/>
        <end position="74"/>
    </location>
</feature>
<dbReference type="Pfam" id="PF07690">
    <property type="entry name" value="MFS_1"/>
    <property type="match status" value="1"/>
</dbReference>